<dbReference type="AlphaFoldDB" id="A0A2A9NEI3"/>
<keyword evidence="1" id="KW-0175">Coiled coil</keyword>
<name>A0A2A9NEI3_9AGAR</name>
<dbReference type="STRING" id="703135.A0A2A9NEI3"/>
<evidence type="ECO:0000313" key="3">
    <source>
        <dbReference type="EMBL" id="PFH47734.1"/>
    </source>
</evidence>
<feature type="compositionally biased region" description="Polar residues" evidence="2">
    <location>
        <begin position="628"/>
        <end position="643"/>
    </location>
</feature>
<gene>
    <name evidence="3" type="ORF">AMATHDRAFT_50085</name>
</gene>
<feature type="region of interest" description="Disordered" evidence="2">
    <location>
        <begin position="528"/>
        <end position="576"/>
    </location>
</feature>
<feature type="region of interest" description="Disordered" evidence="2">
    <location>
        <begin position="1"/>
        <end position="35"/>
    </location>
</feature>
<feature type="compositionally biased region" description="Polar residues" evidence="2">
    <location>
        <begin position="452"/>
        <end position="461"/>
    </location>
</feature>
<dbReference type="EMBL" id="KZ302095">
    <property type="protein sequence ID" value="PFH47734.1"/>
    <property type="molecule type" value="Genomic_DNA"/>
</dbReference>
<protein>
    <submittedName>
        <fullName evidence="3">Uncharacterized protein</fullName>
    </submittedName>
</protein>
<evidence type="ECO:0000256" key="2">
    <source>
        <dbReference type="SAM" id="MobiDB-lite"/>
    </source>
</evidence>
<feature type="compositionally biased region" description="Low complexity" evidence="2">
    <location>
        <begin position="227"/>
        <end position="242"/>
    </location>
</feature>
<evidence type="ECO:0000256" key="1">
    <source>
        <dbReference type="SAM" id="Coils"/>
    </source>
</evidence>
<feature type="compositionally biased region" description="Polar residues" evidence="2">
    <location>
        <begin position="334"/>
        <end position="344"/>
    </location>
</feature>
<feature type="region of interest" description="Disordered" evidence="2">
    <location>
        <begin position="194"/>
        <end position="304"/>
    </location>
</feature>
<feature type="region of interest" description="Disordered" evidence="2">
    <location>
        <begin position="622"/>
        <end position="702"/>
    </location>
</feature>
<feature type="compositionally biased region" description="Polar residues" evidence="2">
    <location>
        <begin position="851"/>
        <end position="872"/>
    </location>
</feature>
<feature type="compositionally biased region" description="Polar residues" evidence="2">
    <location>
        <begin position="194"/>
        <end position="203"/>
    </location>
</feature>
<feature type="coiled-coil region" evidence="1">
    <location>
        <begin position="65"/>
        <end position="166"/>
    </location>
</feature>
<organism evidence="3 4">
    <name type="scientific">Amanita thiersii Skay4041</name>
    <dbReference type="NCBI Taxonomy" id="703135"/>
    <lineage>
        <taxon>Eukaryota</taxon>
        <taxon>Fungi</taxon>
        <taxon>Dikarya</taxon>
        <taxon>Basidiomycota</taxon>
        <taxon>Agaricomycotina</taxon>
        <taxon>Agaricomycetes</taxon>
        <taxon>Agaricomycetidae</taxon>
        <taxon>Agaricales</taxon>
        <taxon>Pluteineae</taxon>
        <taxon>Amanitaceae</taxon>
        <taxon>Amanita</taxon>
    </lineage>
</organism>
<keyword evidence="4" id="KW-1185">Reference proteome</keyword>
<feature type="compositionally biased region" description="Low complexity" evidence="2">
    <location>
        <begin position="363"/>
        <end position="380"/>
    </location>
</feature>
<feature type="region of interest" description="Disordered" evidence="2">
    <location>
        <begin position="331"/>
        <end position="461"/>
    </location>
</feature>
<reference evidence="3 4" key="1">
    <citation type="submission" date="2014-02" db="EMBL/GenBank/DDBJ databases">
        <title>Transposable element dynamics among asymbiotic and ectomycorrhizal Amanita fungi.</title>
        <authorList>
            <consortium name="DOE Joint Genome Institute"/>
            <person name="Hess J."/>
            <person name="Skrede I."/>
            <person name="Wolfe B."/>
            <person name="LaButti K."/>
            <person name="Ohm R.A."/>
            <person name="Grigoriev I.V."/>
            <person name="Pringle A."/>
        </authorList>
    </citation>
    <scope>NUCLEOTIDE SEQUENCE [LARGE SCALE GENOMIC DNA]</scope>
    <source>
        <strain evidence="3 4">SKay4041</strain>
    </source>
</reference>
<feature type="compositionally biased region" description="Polar residues" evidence="2">
    <location>
        <begin position="257"/>
        <end position="269"/>
    </location>
</feature>
<dbReference type="Proteomes" id="UP000242287">
    <property type="component" value="Unassembled WGS sequence"/>
</dbReference>
<sequence>MATKTKEGVYPDSSDTSTTSPVHKRLVSLSGLNNGKGYRRERAKELQNLSMKDLIELVIQGEYKVEKTENQLQKVVVKYKEQIEAEQQALEQAKQFRTKMTQTVIDSQQEAIRARQDIAQYKLRLENAQREIKRGVEVVKILEDNKEEMEHALQRARERARHYRERTAIQLAREQGRRIGFEQGLQQGRFAAQQLSEVQSSPENRLEGGSRDRAPGVRRALTQGPEQTSSSGTASQAASPPQREIPGNNQERRRSTRQNSLEQPRSVSASVRDRQTPTRRSSADAASVKQSSRLTRRSSADAASVKQNTALLPLGSGQNASTSVTEIVIPSGFAQKTQSDSGRSNRSRKSESRPSIPPPEAFTKTQSEGSGSSGSKSSTSRPPIPSAEAFGRTQSDGERSIASRTSRRSSAPDSSTQERPKLQSQDLIRSIPVQEIRPLNISHDKRPIVPQQPKQANTVSQHSYMPMPAPPASAMQPVPGSRVLQPRPPAQQFADPYYRPDLTSDLISEVSTSPASTMTGIDIVTFKEPPPESGPSHAGSTKRGREHLKAPGTGLHPIPEDVAHLGSRSAGPVPVAAPPSASAPLWFTNPPFDITLRSAEDVARPPIPQVDINLLSPGYQAEDPLRSAKSTTSFDSRQSSGSLHSYEIQVVPPSQPTSPTNHESTNDDIHYLSPNRPAAPLPSVGPSAPVTSDPPETPVLPVRPRIVPISQPTLYGTPATHPAEILAGPSVPRGARLAHIYAEAPTPPGFQYPIPLGATSGGGPIGKGKDKEPPIESPTSTSSQTSITRHHQPVAGSHSPGSLYATSLGYGSGGVGGNYHVHVGSVQVPMSPGNFQSSPFSGGSPGRELDSGSSDYSFDSATKRNTQMNAQLYGSKKRW</sequence>
<feature type="compositionally biased region" description="Basic and acidic residues" evidence="2">
    <location>
        <begin position="204"/>
        <end position="215"/>
    </location>
</feature>
<proteinExistence type="predicted"/>
<feature type="compositionally biased region" description="Low complexity" evidence="2">
    <location>
        <begin position="402"/>
        <end position="415"/>
    </location>
</feature>
<feature type="compositionally biased region" description="Low complexity" evidence="2">
    <location>
        <begin position="777"/>
        <end position="787"/>
    </location>
</feature>
<dbReference type="OrthoDB" id="3069722at2759"/>
<feature type="region of interest" description="Disordered" evidence="2">
    <location>
        <begin position="830"/>
        <end position="879"/>
    </location>
</feature>
<accession>A0A2A9NEI3</accession>
<feature type="region of interest" description="Disordered" evidence="2">
    <location>
        <begin position="756"/>
        <end position="800"/>
    </location>
</feature>
<feature type="compositionally biased region" description="Low complexity" evidence="2">
    <location>
        <begin position="830"/>
        <end position="842"/>
    </location>
</feature>
<evidence type="ECO:0000313" key="4">
    <source>
        <dbReference type="Proteomes" id="UP000242287"/>
    </source>
</evidence>